<organism>
    <name type="scientific">Culex quinquefasciatus</name>
    <name type="common">Southern house mosquito</name>
    <name type="synonym">Culex pungens</name>
    <dbReference type="NCBI Taxonomy" id="7176"/>
    <lineage>
        <taxon>Eukaryota</taxon>
        <taxon>Metazoa</taxon>
        <taxon>Ecdysozoa</taxon>
        <taxon>Arthropoda</taxon>
        <taxon>Hexapoda</taxon>
        <taxon>Insecta</taxon>
        <taxon>Pterygota</taxon>
        <taxon>Neoptera</taxon>
        <taxon>Endopterygota</taxon>
        <taxon>Diptera</taxon>
        <taxon>Nematocera</taxon>
        <taxon>Culicoidea</taxon>
        <taxon>Culicidae</taxon>
        <taxon>Culicinae</taxon>
        <taxon>Culicini</taxon>
        <taxon>Culex</taxon>
        <taxon>Culex</taxon>
    </lineage>
</organism>
<dbReference type="KEGG" id="cqu:CpipJ_CPIJ019908"/>
<sequence>MHVCLEMNGNFEGFELFSRQFNCLRMGDKGIKVLKPGEGSGLTRPPGLEAEIDAGTEDIDDYDEGNLQPDRGQWAVGRMATAAFVLRSEAGRPYKDDAGGSAVQTVQRVNFRQTFLSNNEAFSNSCPQQQQQQNQHQQRGRTAAVASTRRSPTICSNAFKRLVKLVTQNRACNNLLAQQHEILCRMLMKNSMDNVVADTNQQEQQPASQHPRIPTPQELQFNIQRRTVQDAVRAGLRTGRPAVYLVRLPQHPVQFFIVEPPERNNSPRRQLPT</sequence>
<dbReference type="Proteomes" id="UP000002320">
    <property type="component" value="Unassembled WGS sequence"/>
</dbReference>
<reference evidence="3" key="2">
    <citation type="submission" date="2020-05" db="UniProtKB">
        <authorList>
            <consortium name="EnsemblMetazoa"/>
        </authorList>
    </citation>
    <scope>IDENTIFICATION</scope>
    <source>
        <strain evidence="3">JHB</strain>
    </source>
</reference>
<dbReference type="HOGENOM" id="CLU_1020313_0_0_1"/>
<evidence type="ECO:0000256" key="1">
    <source>
        <dbReference type="SAM" id="MobiDB-lite"/>
    </source>
</evidence>
<evidence type="ECO:0000313" key="4">
    <source>
        <dbReference type="Proteomes" id="UP000002320"/>
    </source>
</evidence>
<dbReference type="eggNOG" id="ENOG502S466">
    <property type="taxonomic scope" value="Eukaryota"/>
</dbReference>
<protein>
    <submittedName>
        <fullName evidence="2 3">Uncharacterized protein</fullName>
    </submittedName>
</protein>
<dbReference type="InParanoid" id="B0XKR2"/>
<keyword evidence="4" id="KW-1185">Reference proteome</keyword>
<dbReference type="VEuPathDB" id="VectorBase:CQUJHB009965"/>
<dbReference type="AlphaFoldDB" id="B0XKR2"/>
<accession>B0XKR2</accession>
<reference evidence="2" key="1">
    <citation type="submission" date="2007-03" db="EMBL/GenBank/DDBJ databases">
        <title>Annotation of Culex pipiens quinquefasciatus.</title>
        <authorList>
            <consortium name="The Broad Institute Genome Sequencing Platform"/>
            <person name="Atkinson P.W."/>
            <person name="Hemingway J."/>
            <person name="Christensen B.M."/>
            <person name="Higgs S."/>
            <person name="Kodira C."/>
            <person name="Hannick L."/>
            <person name="Megy K."/>
            <person name="O'Leary S."/>
            <person name="Pearson M."/>
            <person name="Haas B.J."/>
            <person name="Mauceli E."/>
            <person name="Wortman J.R."/>
            <person name="Lee N.H."/>
            <person name="Guigo R."/>
            <person name="Stanke M."/>
            <person name="Alvarado L."/>
            <person name="Amedeo P."/>
            <person name="Antoine C.H."/>
            <person name="Arensburger P."/>
            <person name="Bidwell S.L."/>
            <person name="Crawford M."/>
            <person name="Camaro F."/>
            <person name="Devon K."/>
            <person name="Engels R."/>
            <person name="Hammond M."/>
            <person name="Howarth C."/>
            <person name="Koehrsen M."/>
            <person name="Lawson D."/>
            <person name="Montgomery P."/>
            <person name="Nene V."/>
            <person name="Nusbaum C."/>
            <person name="Puiu D."/>
            <person name="Romero-Severson J."/>
            <person name="Severson D.W."/>
            <person name="Shumway M."/>
            <person name="Sisk P."/>
            <person name="Stolte C."/>
            <person name="Zeng Q."/>
            <person name="Eisenstadt E."/>
            <person name="Fraser-Liggett C."/>
            <person name="Strausberg R."/>
            <person name="Galagan J."/>
            <person name="Birren B."/>
            <person name="Collins F.H."/>
        </authorList>
    </citation>
    <scope>NUCLEOTIDE SEQUENCE [LARGE SCALE GENOMIC DNA]</scope>
    <source>
        <strain evidence="2">JHB</strain>
    </source>
</reference>
<dbReference type="VEuPathDB" id="VectorBase:CPIJ019908"/>
<dbReference type="EMBL" id="DS233973">
    <property type="protein sequence ID" value="EDS32482.1"/>
    <property type="molecule type" value="Genomic_DNA"/>
</dbReference>
<name>B0XKR2_CULQU</name>
<evidence type="ECO:0000313" key="3">
    <source>
        <dbReference type="EnsemblMetazoa" id="CPIJ019908-PA"/>
    </source>
</evidence>
<feature type="compositionally biased region" description="Low complexity" evidence="1">
    <location>
        <begin position="128"/>
        <end position="137"/>
    </location>
</feature>
<proteinExistence type="predicted"/>
<dbReference type="EnsemblMetazoa" id="CPIJ019908-RA">
    <property type="protein sequence ID" value="CPIJ019908-PA"/>
    <property type="gene ID" value="CPIJ019908"/>
</dbReference>
<feature type="region of interest" description="Disordered" evidence="1">
    <location>
        <begin position="122"/>
        <end position="148"/>
    </location>
</feature>
<dbReference type="OrthoDB" id="8189990at2759"/>
<gene>
    <name evidence="3" type="primary">6054296</name>
    <name evidence="2" type="ORF">CpipJ_CPIJ019908</name>
</gene>
<evidence type="ECO:0000313" key="2">
    <source>
        <dbReference type="EMBL" id="EDS32482.1"/>
    </source>
</evidence>